<dbReference type="RefSeq" id="XP_030830416.1">
    <property type="nucleotide sequence ID" value="XM_030974556.1"/>
</dbReference>
<dbReference type="Proteomes" id="UP000007110">
    <property type="component" value="Unassembled WGS sequence"/>
</dbReference>
<feature type="compositionally biased region" description="Basic and acidic residues" evidence="1">
    <location>
        <begin position="68"/>
        <end position="85"/>
    </location>
</feature>
<dbReference type="GO" id="GO:0010507">
    <property type="term" value="P:negative regulation of autophagy"/>
    <property type="evidence" value="ECO:0000318"/>
    <property type="project" value="GO_Central"/>
</dbReference>
<dbReference type="EnsemblMetazoa" id="XM_030974556">
    <property type="protein sequence ID" value="XP_030830416"/>
    <property type="gene ID" value="LOC575396"/>
</dbReference>
<protein>
    <recommendedName>
        <fullName evidence="4">Death-associated protein 1</fullName>
    </recommendedName>
</protein>
<keyword evidence="3" id="KW-1185">Reference proteome</keyword>
<dbReference type="GO" id="GO:0043022">
    <property type="term" value="F:ribosome binding"/>
    <property type="evidence" value="ECO:0000318"/>
    <property type="project" value="GO_Central"/>
</dbReference>
<reference evidence="3" key="1">
    <citation type="submission" date="2015-02" db="EMBL/GenBank/DDBJ databases">
        <title>Genome sequencing for Strongylocentrotus purpuratus.</title>
        <authorList>
            <person name="Murali S."/>
            <person name="Liu Y."/>
            <person name="Vee V."/>
            <person name="English A."/>
            <person name="Wang M."/>
            <person name="Skinner E."/>
            <person name="Han Y."/>
            <person name="Muzny D.M."/>
            <person name="Worley K.C."/>
            <person name="Gibbs R.A."/>
        </authorList>
    </citation>
    <scope>NUCLEOTIDE SEQUENCE</scope>
</reference>
<dbReference type="GO" id="GO:0097190">
    <property type="term" value="P:apoptotic signaling pathway"/>
    <property type="evidence" value="ECO:0000318"/>
    <property type="project" value="GO_Central"/>
</dbReference>
<name>A0A7M7N333_STRPU</name>
<dbReference type="GO" id="GO:0141014">
    <property type="term" value="P:ribosome hibernation"/>
    <property type="evidence" value="ECO:0000318"/>
    <property type="project" value="GO_Central"/>
</dbReference>
<evidence type="ECO:0000313" key="3">
    <source>
        <dbReference type="Proteomes" id="UP000007110"/>
    </source>
</evidence>
<dbReference type="InParanoid" id="A0A7M7N333"/>
<proteinExistence type="predicted"/>
<dbReference type="GeneID" id="575396"/>
<reference evidence="2" key="2">
    <citation type="submission" date="2021-01" db="UniProtKB">
        <authorList>
            <consortium name="EnsemblMetazoa"/>
        </authorList>
    </citation>
    <scope>IDENTIFICATION</scope>
</reference>
<dbReference type="PANTHER" id="PTHR13177:SF4">
    <property type="entry name" value="GEO09647P1"/>
    <property type="match status" value="1"/>
</dbReference>
<accession>A0A7M7N333</accession>
<feature type="region of interest" description="Disordered" evidence="1">
    <location>
        <begin position="1"/>
        <end position="106"/>
    </location>
</feature>
<evidence type="ECO:0000256" key="1">
    <source>
        <dbReference type="SAM" id="MobiDB-lite"/>
    </source>
</evidence>
<evidence type="ECO:0000313" key="2">
    <source>
        <dbReference type="EnsemblMetazoa" id="XP_030830416"/>
    </source>
</evidence>
<sequence length="106" mass="11411">MSSPGKPDLKAGHAPAVKVGGVRIPGKVHHDKAVKEPDVEDEEYEETTGKSPPTNDVKVLISGAPSHGNKDFPPEAIKTFHEKPVPTHQKNVASKPVNVVQQPRKN</sequence>
<dbReference type="OrthoDB" id="5973225at2759"/>
<evidence type="ECO:0008006" key="4">
    <source>
        <dbReference type="Google" id="ProtNLM"/>
    </source>
</evidence>
<dbReference type="OMA" id="APSHGNK"/>
<dbReference type="InterPro" id="IPR024130">
    <property type="entry name" value="DAP1/DAPL1"/>
</dbReference>
<organism evidence="2 3">
    <name type="scientific">Strongylocentrotus purpuratus</name>
    <name type="common">Purple sea urchin</name>
    <dbReference type="NCBI Taxonomy" id="7668"/>
    <lineage>
        <taxon>Eukaryota</taxon>
        <taxon>Metazoa</taxon>
        <taxon>Echinodermata</taxon>
        <taxon>Eleutherozoa</taxon>
        <taxon>Echinozoa</taxon>
        <taxon>Echinoidea</taxon>
        <taxon>Euechinoidea</taxon>
        <taxon>Echinacea</taxon>
        <taxon>Camarodonta</taxon>
        <taxon>Echinidea</taxon>
        <taxon>Strongylocentrotidae</taxon>
        <taxon>Strongylocentrotus</taxon>
    </lineage>
</organism>
<dbReference type="KEGG" id="spu:575396"/>
<dbReference type="Pfam" id="PF15228">
    <property type="entry name" value="DAP"/>
    <property type="match status" value="1"/>
</dbReference>
<dbReference type="PANTHER" id="PTHR13177">
    <property type="entry name" value="DEATH-ASSOCIATED PROTEIN 1"/>
    <property type="match status" value="1"/>
</dbReference>
<dbReference type="AlphaFoldDB" id="A0A7M7N333"/>